<organism evidence="1 2">
    <name type="scientific">Bifidobacterium [indicum] DSM 20214 = LMG 11587</name>
    <dbReference type="NCBI Taxonomy" id="1341694"/>
    <lineage>
        <taxon>Bacteria</taxon>
        <taxon>Bacillati</taxon>
        <taxon>Actinomycetota</taxon>
        <taxon>Actinomycetes</taxon>
        <taxon>Bifidobacteriales</taxon>
        <taxon>Bifidobacteriaceae</taxon>
        <taxon>Bifidobacterium</taxon>
    </lineage>
</organism>
<dbReference type="EMBL" id="CP006018">
    <property type="protein sequence ID" value="AIC92177.1"/>
    <property type="molecule type" value="Genomic_DNA"/>
</dbReference>
<sequence>MYGDYPGGSLSYASDQTKSLAGIHETASDHGITRRYRYRQAVINAMHVTISWESNIKKEGPKF</sequence>
<proteinExistence type="predicted"/>
<evidence type="ECO:0000313" key="1">
    <source>
        <dbReference type="EMBL" id="AIC92177.1"/>
    </source>
</evidence>
<evidence type="ECO:0000313" key="2">
    <source>
        <dbReference type="Proteomes" id="UP000028569"/>
    </source>
</evidence>
<protein>
    <submittedName>
        <fullName evidence="1">Uncharacterized protein</fullName>
    </submittedName>
</protein>
<dbReference type="AlphaFoldDB" id="A0A087VUZ5"/>
<accession>A0A087VUZ5</accession>
<name>A0A087VUZ5_9BIFI</name>
<reference evidence="1 2" key="1">
    <citation type="journal article" date="2014" name="Appl. Environ. Microbiol.">
        <title>Genomic encyclopedia of type strains of the genus Bifidobacterium.</title>
        <authorList>
            <person name="Milani C."/>
            <person name="Lugli G.A."/>
            <person name="Duranti S."/>
            <person name="Turroni F."/>
            <person name="Bottacini F."/>
            <person name="Mangifesta M."/>
            <person name="Sanchez B."/>
            <person name="Viappiani A."/>
            <person name="Mancabelli L."/>
            <person name="Taminiau B."/>
            <person name="Delcenserie V."/>
            <person name="Barrangou R."/>
            <person name="Margolles A."/>
            <person name="van Sinderen D."/>
            <person name="Ventura M."/>
        </authorList>
    </citation>
    <scope>NUCLEOTIDE SEQUENCE [LARGE SCALE GENOMIC DNA]</scope>
    <source>
        <strain evidence="1 2">LMG 11587</strain>
    </source>
</reference>
<gene>
    <name evidence="1" type="ORF">BINDI_0912</name>
</gene>
<dbReference type="KEGG" id="bii:BINDI_0912"/>
<keyword evidence="2" id="KW-1185">Reference proteome</keyword>
<dbReference type="Proteomes" id="UP000028569">
    <property type="component" value="Chromosome"/>
</dbReference>
<dbReference type="HOGENOM" id="CLU_2876806_0_0_11"/>